<feature type="transmembrane region" description="Helical" evidence="2">
    <location>
        <begin position="12"/>
        <end position="32"/>
    </location>
</feature>
<sequence>MARSRRFSTFSLSFLDIMSCGFGAVALIFLIIKHDVDNQIEDKNPELIAEVTLLEEEIKVGQENLVRAKNTVSDVDQQLAEARGLARRINEDINAVRGSIEQLNSDDPNSAIQSLKDKLKELEEEKKRIEEEAKQNANNVRRFVGQGNRQYLTGLNLGGQRVLILLDASASMLDETLINVIRRRNMDDATKRQSAKWQRSLAIVEWLIAQLPENGQYQIYAFNTDASSPLLGTEGDWLNVGDKAQLERAIDNLRQVVPKGGTNFYRTFSTAQLLNPTPDNIFLITDGLPTQGRKASRKNTVTGAERLNLYNESVELLPRGIPVNTILLPMEGDPFASSAFWRLAQISQGAFLTPSKDWP</sequence>
<keyword evidence="2" id="KW-0812">Transmembrane</keyword>
<feature type="domain" description="VWFA" evidence="3">
    <location>
        <begin position="162"/>
        <end position="287"/>
    </location>
</feature>
<dbReference type="RefSeq" id="WP_233088678.1">
    <property type="nucleotide sequence ID" value="NZ_BAABWN010000003.1"/>
</dbReference>
<evidence type="ECO:0000256" key="2">
    <source>
        <dbReference type="SAM" id="Phobius"/>
    </source>
</evidence>
<dbReference type="CDD" id="cd00198">
    <property type="entry name" value="vWFA"/>
    <property type="match status" value="1"/>
</dbReference>
<feature type="coiled-coil region" evidence="1">
    <location>
        <begin position="51"/>
        <end position="142"/>
    </location>
</feature>
<proteinExistence type="predicted"/>
<dbReference type="Pfam" id="PF13519">
    <property type="entry name" value="VWA_2"/>
    <property type="match status" value="1"/>
</dbReference>
<keyword evidence="5" id="KW-1185">Reference proteome</keyword>
<dbReference type="Gene3D" id="3.40.50.410">
    <property type="entry name" value="von Willebrand factor, type A domain"/>
    <property type="match status" value="1"/>
</dbReference>
<reference evidence="4 5" key="1">
    <citation type="submission" date="2024-04" db="EMBL/GenBank/DDBJ databases">
        <title>Draft genome sequence of Sessilibacter corallicola NBRC 116591.</title>
        <authorList>
            <person name="Miyakawa T."/>
            <person name="Kusuya Y."/>
            <person name="Miura T."/>
        </authorList>
    </citation>
    <scope>NUCLEOTIDE SEQUENCE [LARGE SCALE GENOMIC DNA]</scope>
    <source>
        <strain evidence="4 5">KU-00831-HH</strain>
    </source>
</reference>
<evidence type="ECO:0000313" key="4">
    <source>
        <dbReference type="EMBL" id="GAA6167275.1"/>
    </source>
</evidence>
<comment type="caution">
    <text evidence="4">The sequence shown here is derived from an EMBL/GenBank/DDBJ whole genome shotgun (WGS) entry which is preliminary data.</text>
</comment>
<dbReference type="EMBL" id="BAABWN010000003">
    <property type="protein sequence ID" value="GAA6167275.1"/>
    <property type="molecule type" value="Genomic_DNA"/>
</dbReference>
<name>A0ABQ0A6K6_9GAMM</name>
<keyword evidence="2" id="KW-0472">Membrane</keyword>
<dbReference type="Proteomes" id="UP001465153">
    <property type="component" value="Unassembled WGS sequence"/>
</dbReference>
<dbReference type="InterPro" id="IPR036465">
    <property type="entry name" value="vWFA_dom_sf"/>
</dbReference>
<dbReference type="InterPro" id="IPR002035">
    <property type="entry name" value="VWF_A"/>
</dbReference>
<evidence type="ECO:0000313" key="5">
    <source>
        <dbReference type="Proteomes" id="UP001465153"/>
    </source>
</evidence>
<organism evidence="4 5">
    <name type="scientific">Sessilibacter corallicola</name>
    <dbReference type="NCBI Taxonomy" id="2904075"/>
    <lineage>
        <taxon>Bacteria</taxon>
        <taxon>Pseudomonadati</taxon>
        <taxon>Pseudomonadota</taxon>
        <taxon>Gammaproteobacteria</taxon>
        <taxon>Cellvibrionales</taxon>
        <taxon>Cellvibrionaceae</taxon>
        <taxon>Sessilibacter</taxon>
    </lineage>
</organism>
<keyword evidence="2" id="KW-1133">Transmembrane helix</keyword>
<evidence type="ECO:0000256" key="1">
    <source>
        <dbReference type="SAM" id="Coils"/>
    </source>
</evidence>
<keyword evidence="1" id="KW-0175">Coiled coil</keyword>
<evidence type="ECO:0000259" key="3">
    <source>
        <dbReference type="Pfam" id="PF13519"/>
    </source>
</evidence>
<protein>
    <recommendedName>
        <fullName evidence="3">VWFA domain-containing protein</fullName>
    </recommendedName>
</protein>
<gene>
    <name evidence="4" type="ORF">NBRC116591_10850</name>
</gene>
<accession>A0ABQ0A6K6</accession>
<dbReference type="SUPFAM" id="SSF53300">
    <property type="entry name" value="vWA-like"/>
    <property type="match status" value="1"/>
</dbReference>